<dbReference type="InterPro" id="IPR001296">
    <property type="entry name" value="Glyco_trans_1"/>
</dbReference>
<dbReference type="GO" id="GO:0016757">
    <property type="term" value="F:glycosyltransferase activity"/>
    <property type="evidence" value="ECO:0007669"/>
    <property type="project" value="InterPro"/>
</dbReference>
<proteinExistence type="predicted"/>
<evidence type="ECO:0000313" key="2">
    <source>
        <dbReference type="EMBL" id="VDS09787.1"/>
    </source>
</evidence>
<evidence type="ECO:0000313" key="3">
    <source>
        <dbReference type="Proteomes" id="UP000270743"/>
    </source>
</evidence>
<dbReference type="PROSITE" id="PS51300">
    <property type="entry name" value="NIRD"/>
    <property type="match status" value="1"/>
</dbReference>
<accession>A0A3S4D0P2</accession>
<dbReference type="AlphaFoldDB" id="A0A3S4D0P2"/>
<organism evidence="2 3">
    <name type="scientific">Paracoccus haematequi</name>
    <dbReference type="NCBI Taxonomy" id="2491866"/>
    <lineage>
        <taxon>Bacteria</taxon>
        <taxon>Pseudomonadati</taxon>
        <taxon>Pseudomonadota</taxon>
        <taxon>Alphaproteobacteria</taxon>
        <taxon>Rhodobacterales</taxon>
        <taxon>Paracoccaceae</taxon>
        <taxon>Paracoccus</taxon>
    </lineage>
</organism>
<dbReference type="RefSeq" id="WP_126155403.1">
    <property type="nucleotide sequence ID" value="NZ_UZWE01000042.1"/>
</dbReference>
<dbReference type="Gene3D" id="3.40.50.2000">
    <property type="entry name" value="Glycogen Phosphorylase B"/>
    <property type="match status" value="1"/>
</dbReference>
<keyword evidence="2" id="KW-0808">Transferase</keyword>
<dbReference type="EMBL" id="UZWE01000042">
    <property type="protein sequence ID" value="VDS09787.1"/>
    <property type="molecule type" value="Genomic_DNA"/>
</dbReference>
<dbReference type="OrthoDB" id="8298935at2"/>
<dbReference type="Pfam" id="PF00534">
    <property type="entry name" value="Glycos_transf_1"/>
    <property type="match status" value="1"/>
</dbReference>
<reference evidence="2 3" key="1">
    <citation type="submission" date="2018-12" db="EMBL/GenBank/DDBJ databases">
        <authorList>
            <person name="Criscuolo A."/>
        </authorList>
    </citation>
    <scope>NUCLEOTIDE SEQUENCE [LARGE SCALE GENOMIC DNA]</scope>
    <source>
        <strain evidence="2">ACIP1116241</strain>
    </source>
</reference>
<evidence type="ECO:0000259" key="1">
    <source>
        <dbReference type="Pfam" id="PF00534"/>
    </source>
</evidence>
<feature type="domain" description="Glycosyl transferase family 1" evidence="1">
    <location>
        <begin position="211"/>
        <end position="352"/>
    </location>
</feature>
<name>A0A3S4D0P2_9RHOB</name>
<protein>
    <submittedName>
        <fullName evidence="2">Glycosyl transferases group 1</fullName>
    </submittedName>
</protein>
<dbReference type="PANTHER" id="PTHR12526">
    <property type="entry name" value="GLYCOSYLTRANSFERASE"/>
    <property type="match status" value="1"/>
</dbReference>
<dbReference type="Proteomes" id="UP000270743">
    <property type="component" value="Unassembled WGS sequence"/>
</dbReference>
<sequence>MPGWIAAISDYCSQVPPSIPAIPARPGFWSAARSPAGRPRPETIEVSGGYLERLPLSAVASGLVDHAEIWSFAGRDGDSDRDRGLPDGTPDPANPALTRRVFRADGPAPYASADAVDFIRTVGAPDVLCVWGLGVDAALLEACAGSLKIYNSIDAPALRISDDLAARFDLFLTGADWQSRDIQARIPGARTLVLPIGPAFASGQTFFPTGADKDRDVVYVACAQPYKRHDILFDAMARRPGTRGLLVVGYGHQTDEFRDRAAREGLDLEIVGPPGVPHAEVNRQINRARVGVVCGVDDGAPAILTEYQLAGLPVLANARLSCGLQFVTPETGIAAHEGADFAEALDRLLRDHARYDPRDVALSRWGWQPSMAVLSEKLTEIRNARTVP</sequence>
<keyword evidence="3" id="KW-1185">Reference proteome</keyword>
<dbReference type="SUPFAM" id="SSF53756">
    <property type="entry name" value="UDP-Glycosyltransferase/glycogen phosphorylase"/>
    <property type="match status" value="1"/>
</dbReference>
<gene>
    <name evidence="2" type="ORF">PARHAE_02994</name>
</gene>